<organism evidence="2 3">
    <name type="scientific">Faecalibacterium prausnitzii</name>
    <dbReference type="NCBI Taxonomy" id="853"/>
    <lineage>
        <taxon>Bacteria</taxon>
        <taxon>Bacillati</taxon>
        <taxon>Bacillota</taxon>
        <taxon>Clostridia</taxon>
        <taxon>Eubacteriales</taxon>
        <taxon>Oscillospiraceae</taxon>
        <taxon>Faecalibacterium</taxon>
    </lineage>
</organism>
<evidence type="ECO:0000313" key="3">
    <source>
        <dbReference type="Proteomes" id="UP000220005"/>
    </source>
</evidence>
<protein>
    <recommendedName>
        <fullName evidence="4">Tetratricopeptide repeat protein</fullName>
    </recommendedName>
</protein>
<feature type="transmembrane region" description="Helical" evidence="1">
    <location>
        <begin position="52"/>
        <end position="71"/>
    </location>
</feature>
<dbReference type="RefSeq" id="WP_097839426.1">
    <property type="nucleotide sequence ID" value="NZ_NMTY01000015.1"/>
</dbReference>
<keyword evidence="1" id="KW-1133">Transmembrane helix</keyword>
<gene>
    <name evidence="2" type="ORF">CGS58_07265</name>
</gene>
<evidence type="ECO:0000313" key="2">
    <source>
        <dbReference type="EMBL" id="PDX81484.1"/>
    </source>
</evidence>
<dbReference type="AlphaFoldDB" id="A0A2A7AQL9"/>
<name>A0A2A7AQL9_9FIRM</name>
<comment type="caution">
    <text evidence="2">The sequence shown here is derived from an EMBL/GenBank/DDBJ whole genome shotgun (WGS) entry which is preliminary data.</text>
</comment>
<evidence type="ECO:0000256" key="1">
    <source>
        <dbReference type="SAM" id="Phobius"/>
    </source>
</evidence>
<evidence type="ECO:0008006" key="4">
    <source>
        <dbReference type="Google" id="ProtNLM"/>
    </source>
</evidence>
<reference evidence="2 3" key="1">
    <citation type="journal article" date="2017" name="Front. Microbiol.">
        <title>New Insights into the Diversity of the Genus Faecalibacterium.</title>
        <authorList>
            <person name="Benevides L."/>
            <person name="Burman S."/>
            <person name="Martin R."/>
            <person name="Robert V."/>
            <person name="Thomas M."/>
            <person name="Miquel S."/>
            <person name="Chain F."/>
            <person name="Sokol H."/>
            <person name="Bermudez-Humaran L.G."/>
            <person name="Morrison M."/>
            <person name="Langella P."/>
            <person name="Azevedo V.A."/>
            <person name="Chatel J.M."/>
            <person name="Soares S."/>
        </authorList>
    </citation>
    <scope>NUCLEOTIDE SEQUENCE [LARGE SCALE GENOMIC DNA]</scope>
    <source>
        <strain evidence="2 3">CNCM I 4575</strain>
    </source>
</reference>
<proteinExistence type="predicted"/>
<accession>A0A2A7AQL9</accession>
<sequence length="681" mass="79234">MMDILLQLVGLLPAPGQLFVCIFLGFLAYSYLLYGKRLKEIVTHPRNRFQSWLFAALFVLVLLLSLIPRTLPSLPAWLAQPQEFVIRGHKFQTTTCGLLQTASLTLFFVSCIWYLRSCKGPSFAADRYLQTYRQLLQEGAFLEAKQLEQPMPWFFLTKADKNAYRLLKMSYERHSGRYQETVRTGAEIQPELLYPEEQKQYYIHLAAAYIGLGALTRAQQALRSLESVPAKTPPQNDAEYWNLKCALANADGDLEEMEHCARTGLACAKETEHLEKCCLDNNLGRVYSLQNDTVNEQQYLKWAKRELRQIEEPPMDLANNIYGNLLLSLVRSDPEGPEINPLREEYESLVEGTGKIENYIQYQNVLIEMFRQCGINEYCQVILTGYRRIMKELERRDGDAVTCERAAIQVSTLRMLVNGNFYVEKIYKQILHDFDAYKDLPSQNVLKLYKELYCLIEQMVPPCFLQFEAIYHSIRQYLQKEGLPAVEVILTGLSEYDMAGYLYWMQVKEFILRVTYGTAFYSHAEPLYRAVVQRCHAEGRYLSEMQERMLWLDSLCSSENWGPDQEKPPLLLQNPELLEEADVLYQKYRVWPEAIEFSLLLSGIYLLLGNQERSRQLLQDFLDSRVDIHIFAAWLRMRYYHLLQEHGMPDKIDYADFQRVDSAAQVSMQMKDHRLANAVSE</sequence>
<keyword evidence="1" id="KW-0812">Transmembrane</keyword>
<dbReference type="Proteomes" id="UP000220005">
    <property type="component" value="Unassembled WGS sequence"/>
</dbReference>
<keyword evidence="1" id="KW-0472">Membrane</keyword>
<feature type="transmembrane region" description="Helical" evidence="1">
    <location>
        <begin position="12"/>
        <end position="32"/>
    </location>
</feature>
<dbReference type="EMBL" id="NMTY01000015">
    <property type="protein sequence ID" value="PDX81484.1"/>
    <property type="molecule type" value="Genomic_DNA"/>
</dbReference>